<comment type="caution">
    <text evidence="2">The sequence shown here is derived from an EMBL/GenBank/DDBJ whole genome shotgun (WGS) entry which is preliminary data.</text>
</comment>
<dbReference type="EMBL" id="AUZZ01009080">
    <property type="protein sequence ID" value="EQD34989.1"/>
    <property type="molecule type" value="Genomic_DNA"/>
</dbReference>
<protein>
    <submittedName>
        <fullName evidence="2">RES domain protein</fullName>
    </submittedName>
</protein>
<feature type="domain" description="RES" evidence="1">
    <location>
        <begin position="8"/>
        <end position="71"/>
    </location>
</feature>
<organism evidence="2">
    <name type="scientific">mine drainage metagenome</name>
    <dbReference type="NCBI Taxonomy" id="410659"/>
    <lineage>
        <taxon>unclassified sequences</taxon>
        <taxon>metagenomes</taxon>
        <taxon>ecological metagenomes</taxon>
    </lineage>
</organism>
<gene>
    <name evidence="2" type="ORF">B2A_12586</name>
</gene>
<sequence length="77" mass="8634">LNALASDWVHREIDTQKLGDQWLDAMTDVLLIVPSVVMPLPNAPDRNVLINHRHPAAASISIVRVVSFELDPRLFQP</sequence>
<accession>T1A1R3</accession>
<proteinExistence type="predicted"/>
<dbReference type="Pfam" id="PF08808">
    <property type="entry name" value="RES"/>
    <property type="match status" value="1"/>
</dbReference>
<evidence type="ECO:0000259" key="1">
    <source>
        <dbReference type="Pfam" id="PF08808"/>
    </source>
</evidence>
<evidence type="ECO:0000313" key="2">
    <source>
        <dbReference type="EMBL" id="EQD34989.1"/>
    </source>
</evidence>
<reference evidence="2" key="2">
    <citation type="journal article" date="2014" name="ISME J.">
        <title>Microbial stratification in low pH oxic and suboxic macroscopic growths along an acid mine drainage.</title>
        <authorList>
            <person name="Mendez-Garcia C."/>
            <person name="Mesa V."/>
            <person name="Sprenger R.R."/>
            <person name="Richter M."/>
            <person name="Diez M.S."/>
            <person name="Solano J."/>
            <person name="Bargiela R."/>
            <person name="Golyshina O.V."/>
            <person name="Manteca A."/>
            <person name="Ramos J.L."/>
            <person name="Gallego J.R."/>
            <person name="Llorente I."/>
            <person name="Martins Dos Santos V.A."/>
            <person name="Jensen O.N."/>
            <person name="Pelaez A.I."/>
            <person name="Sanchez J."/>
            <person name="Ferrer M."/>
        </authorList>
    </citation>
    <scope>NUCLEOTIDE SEQUENCE</scope>
</reference>
<dbReference type="AlphaFoldDB" id="T1A1R3"/>
<reference evidence="2" key="1">
    <citation type="submission" date="2013-08" db="EMBL/GenBank/DDBJ databases">
        <authorList>
            <person name="Mendez C."/>
            <person name="Richter M."/>
            <person name="Ferrer M."/>
            <person name="Sanchez J."/>
        </authorList>
    </citation>
    <scope>NUCLEOTIDE SEQUENCE</scope>
</reference>
<name>T1A1R3_9ZZZZ</name>
<dbReference type="InterPro" id="IPR014914">
    <property type="entry name" value="RES_dom"/>
</dbReference>
<feature type="non-terminal residue" evidence="2">
    <location>
        <position position="1"/>
    </location>
</feature>